<feature type="signal peptide" evidence="2">
    <location>
        <begin position="1"/>
        <end position="25"/>
    </location>
</feature>
<dbReference type="Pfam" id="PF03629">
    <property type="entry name" value="SASA"/>
    <property type="match status" value="1"/>
</dbReference>
<name>A0A1G4G9M5_9BACT</name>
<dbReference type="GO" id="GO:0005975">
    <property type="term" value="P:carbohydrate metabolic process"/>
    <property type="evidence" value="ECO:0007669"/>
    <property type="project" value="TreeGrafter"/>
</dbReference>
<dbReference type="STRING" id="1642646.ING2E5A_2425"/>
<organism evidence="4 5">
    <name type="scientific">Petrimonas mucosa</name>
    <dbReference type="NCBI Taxonomy" id="1642646"/>
    <lineage>
        <taxon>Bacteria</taxon>
        <taxon>Pseudomonadati</taxon>
        <taxon>Bacteroidota</taxon>
        <taxon>Bacteroidia</taxon>
        <taxon>Bacteroidales</taxon>
        <taxon>Dysgonomonadaceae</taxon>
        <taxon>Petrimonas</taxon>
    </lineage>
</organism>
<dbReference type="AlphaFoldDB" id="A0A1G4G9M5"/>
<evidence type="ECO:0000256" key="1">
    <source>
        <dbReference type="ARBA" id="ARBA00022801"/>
    </source>
</evidence>
<evidence type="ECO:0000313" key="5">
    <source>
        <dbReference type="Proteomes" id="UP000178485"/>
    </source>
</evidence>
<dbReference type="InterPro" id="IPR005181">
    <property type="entry name" value="SASA"/>
</dbReference>
<evidence type="ECO:0000259" key="3">
    <source>
        <dbReference type="Pfam" id="PF03629"/>
    </source>
</evidence>
<evidence type="ECO:0000313" key="4">
    <source>
        <dbReference type="EMBL" id="SCM59227.1"/>
    </source>
</evidence>
<dbReference type="EC" id="3.1.1.53" evidence="4"/>
<gene>
    <name evidence="4" type="primary">SIAE</name>
    <name evidence="4" type="ORF">ING2E5A_2425</name>
</gene>
<feature type="domain" description="Sialate O-acetylesterase" evidence="3">
    <location>
        <begin position="111"/>
        <end position="332"/>
    </location>
</feature>
<sequence length="473" mass="52398">MKIFTKQFSLLLLLFLTASMLPLHADIKMPSIFGDNMVLQQQSEVALWGWAKPNGSVRVTTSWDKKSYSAKSDGQGYWRLKVKTPAASYTPYTVTISDGKPVTLSNILIGEVWVCSGQSNMEMPMKGFMDQPIEGGPEAIAASRNPGIRCFTVKKASKSAPQEDCSGTWEIAGPETTPNFTATGYFFARMLNQTLDIPIGLIHTSWGGSRIEAWMTPSSIKSVIPDVEIPATDKDIKSQNGSPTVLYNGMIHPIAGYGIRGAIWYQGESNRDEPERYVELFDKMVREWRNIWEAGEFPFYYCQIAPFNYGGGLNSAYIREAQAKGMKTTPNTGMAVLMDSDSPLCIHPPKKKLAGERLAFWALAKTYGMERMHYRSPEVKSLTVEGRVAIITMDVTGPGLTTNGKEVQQFQIAGEDKRFFPAKAAVSGNQIFVFSPNVKKPAAVRYCFNDTAAAEIFTVEGNLPVSSFRTDNW</sequence>
<dbReference type="PANTHER" id="PTHR22901:SF0">
    <property type="entry name" value="SIALATE O-ACETYLESTERASE"/>
    <property type="match status" value="1"/>
</dbReference>
<evidence type="ECO:0000256" key="2">
    <source>
        <dbReference type="SAM" id="SignalP"/>
    </source>
</evidence>
<dbReference type="PANTHER" id="PTHR22901">
    <property type="entry name" value="SIALATE O-ACETYLESTERASE"/>
    <property type="match status" value="1"/>
</dbReference>
<dbReference type="InterPro" id="IPR036514">
    <property type="entry name" value="SGNH_hydro_sf"/>
</dbReference>
<dbReference type="SUPFAM" id="SSF52266">
    <property type="entry name" value="SGNH hydrolase"/>
    <property type="match status" value="1"/>
</dbReference>
<keyword evidence="1 4" id="KW-0378">Hydrolase</keyword>
<dbReference type="InterPro" id="IPR039329">
    <property type="entry name" value="SIAE"/>
</dbReference>
<dbReference type="GO" id="GO:0001681">
    <property type="term" value="F:sialate O-acetylesterase activity"/>
    <property type="evidence" value="ECO:0007669"/>
    <property type="project" value="UniProtKB-EC"/>
</dbReference>
<accession>A0A1G4G9M5</accession>
<keyword evidence="2" id="KW-0732">Signal</keyword>
<protein>
    <submittedName>
        <fullName evidence="4">Sialate O-acetylesterase</fullName>
        <ecNumber evidence="4">3.1.1.53</ecNumber>
    </submittedName>
</protein>
<dbReference type="Gene3D" id="3.40.50.1110">
    <property type="entry name" value="SGNH hydrolase"/>
    <property type="match status" value="1"/>
</dbReference>
<dbReference type="KEGG" id="pmuc:ING2E5A_2425"/>
<feature type="chain" id="PRO_5009603995" evidence="2">
    <location>
        <begin position="26"/>
        <end position="473"/>
    </location>
</feature>
<proteinExistence type="predicted"/>
<reference evidence="4 5" key="1">
    <citation type="submission" date="2016-08" db="EMBL/GenBank/DDBJ databases">
        <authorList>
            <person name="Seilhamer J.J."/>
        </authorList>
    </citation>
    <scope>NUCLEOTIDE SEQUENCE [LARGE SCALE GENOMIC DNA]</scope>
    <source>
        <strain evidence="4">ING2-E5A</strain>
    </source>
</reference>
<dbReference type="Proteomes" id="UP000178485">
    <property type="component" value="Chromosome i"/>
</dbReference>
<keyword evidence="5" id="KW-1185">Reference proteome</keyword>
<dbReference type="RefSeq" id="WP_071137547.1">
    <property type="nucleotide sequence ID" value="NZ_DUQN01000007.1"/>
</dbReference>
<dbReference type="EMBL" id="LT608328">
    <property type="protein sequence ID" value="SCM59227.1"/>
    <property type="molecule type" value="Genomic_DNA"/>
</dbReference>